<protein>
    <submittedName>
        <fullName evidence="1">Uncharacterized protein</fullName>
    </submittedName>
</protein>
<gene>
    <name evidence="1" type="ORF">M378DRAFT_867045</name>
</gene>
<dbReference type="AlphaFoldDB" id="A0A0C2WWF2"/>
<evidence type="ECO:0000313" key="2">
    <source>
        <dbReference type="Proteomes" id="UP000054549"/>
    </source>
</evidence>
<proteinExistence type="predicted"/>
<sequence length="101" mass="11373">MVHDSVIWDCVNNFATHRERQLFLRASDRRCTSDVVKVEHSENVANEIVHAALKGVLCTLEIGEEVVFVFGEDRGRGRRVQVVENDGRNIGWSLLEGAGPR</sequence>
<keyword evidence="2" id="KW-1185">Reference proteome</keyword>
<dbReference type="HOGENOM" id="CLU_2290984_0_0_1"/>
<evidence type="ECO:0000313" key="1">
    <source>
        <dbReference type="EMBL" id="KIL61141.1"/>
    </source>
</evidence>
<organism evidence="1 2">
    <name type="scientific">Amanita muscaria (strain Koide BX008)</name>
    <dbReference type="NCBI Taxonomy" id="946122"/>
    <lineage>
        <taxon>Eukaryota</taxon>
        <taxon>Fungi</taxon>
        <taxon>Dikarya</taxon>
        <taxon>Basidiomycota</taxon>
        <taxon>Agaricomycotina</taxon>
        <taxon>Agaricomycetes</taxon>
        <taxon>Agaricomycetidae</taxon>
        <taxon>Agaricales</taxon>
        <taxon>Pluteineae</taxon>
        <taxon>Amanitaceae</taxon>
        <taxon>Amanita</taxon>
    </lineage>
</organism>
<dbReference type="Proteomes" id="UP000054549">
    <property type="component" value="Unassembled WGS sequence"/>
</dbReference>
<reference evidence="1 2" key="1">
    <citation type="submission" date="2014-04" db="EMBL/GenBank/DDBJ databases">
        <title>Evolutionary Origins and Diversification of the Mycorrhizal Mutualists.</title>
        <authorList>
            <consortium name="DOE Joint Genome Institute"/>
            <consortium name="Mycorrhizal Genomics Consortium"/>
            <person name="Kohler A."/>
            <person name="Kuo A."/>
            <person name="Nagy L.G."/>
            <person name="Floudas D."/>
            <person name="Copeland A."/>
            <person name="Barry K.W."/>
            <person name="Cichocki N."/>
            <person name="Veneault-Fourrey C."/>
            <person name="LaButti K."/>
            <person name="Lindquist E.A."/>
            <person name="Lipzen A."/>
            <person name="Lundell T."/>
            <person name="Morin E."/>
            <person name="Murat C."/>
            <person name="Riley R."/>
            <person name="Ohm R."/>
            <person name="Sun H."/>
            <person name="Tunlid A."/>
            <person name="Henrissat B."/>
            <person name="Grigoriev I.V."/>
            <person name="Hibbett D.S."/>
            <person name="Martin F."/>
        </authorList>
    </citation>
    <scope>NUCLEOTIDE SEQUENCE [LARGE SCALE GENOMIC DNA]</scope>
    <source>
        <strain evidence="1 2">Koide BX008</strain>
    </source>
</reference>
<dbReference type="EMBL" id="KN818288">
    <property type="protein sequence ID" value="KIL61141.1"/>
    <property type="molecule type" value="Genomic_DNA"/>
</dbReference>
<dbReference type="InParanoid" id="A0A0C2WWF2"/>
<accession>A0A0C2WWF2</accession>
<name>A0A0C2WWF2_AMAMK</name>